<dbReference type="SMART" id="SM00054">
    <property type="entry name" value="EFh"/>
    <property type="match status" value="4"/>
</dbReference>
<dbReference type="Proteomes" id="UP001235939">
    <property type="component" value="Chromosome 22"/>
</dbReference>
<dbReference type="SUPFAM" id="SSF47473">
    <property type="entry name" value="EF-hand"/>
    <property type="match status" value="1"/>
</dbReference>
<evidence type="ECO:0000256" key="8">
    <source>
        <dbReference type="ARBA" id="ARBA00023136"/>
    </source>
</evidence>
<keyword evidence="4" id="KW-0109">Calcium transport</keyword>
<evidence type="ECO:0000259" key="15">
    <source>
        <dbReference type="PROSITE" id="PS50222"/>
    </source>
</evidence>
<evidence type="ECO:0000256" key="1">
    <source>
        <dbReference type="ARBA" id="ARBA00004272"/>
    </source>
</evidence>
<dbReference type="Gene3D" id="1.20.5.340">
    <property type="match status" value="2"/>
</dbReference>
<proteinExistence type="inferred from homology"/>
<keyword evidence="5 14" id="KW-0812">Transmembrane</keyword>
<evidence type="ECO:0000256" key="7">
    <source>
        <dbReference type="ARBA" id="ARBA00022989"/>
    </source>
</evidence>
<evidence type="ECO:0000313" key="17">
    <source>
        <dbReference type="Proteomes" id="UP001235939"/>
    </source>
</evidence>
<evidence type="ECO:0000256" key="12">
    <source>
        <dbReference type="ARBA" id="ARBA00023329"/>
    </source>
</evidence>
<evidence type="ECO:0000256" key="13">
    <source>
        <dbReference type="SAM" id="MobiDB-lite"/>
    </source>
</evidence>
<gene>
    <name evidence="16" type="ORF">LAZ67_22000072</name>
</gene>
<dbReference type="Gene3D" id="1.10.238.10">
    <property type="entry name" value="EF-hand"/>
    <property type="match status" value="2"/>
</dbReference>
<evidence type="ECO:0000256" key="6">
    <source>
        <dbReference type="ARBA" id="ARBA00022837"/>
    </source>
</evidence>
<dbReference type="InterPro" id="IPR051223">
    <property type="entry name" value="Polycystin"/>
</dbReference>
<feature type="domain" description="EF-hand" evidence="15">
    <location>
        <begin position="982"/>
        <end position="1017"/>
    </location>
</feature>
<keyword evidence="8 14" id="KW-0472">Membrane</keyword>
<dbReference type="PROSITE" id="PS50222">
    <property type="entry name" value="EF_HAND_2"/>
    <property type="match status" value="4"/>
</dbReference>
<feature type="domain" description="EF-hand" evidence="15">
    <location>
        <begin position="626"/>
        <end position="659"/>
    </location>
</feature>
<dbReference type="PANTHER" id="PTHR10877:SF183">
    <property type="entry name" value="AT14535P-RELATED"/>
    <property type="match status" value="1"/>
</dbReference>
<keyword evidence="11" id="KW-0407">Ion channel</keyword>
<dbReference type="Pfam" id="PF08016">
    <property type="entry name" value="PKD_channel"/>
    <property type="match status" value="3"/>
</dbReference>
<organism evidence="16 17">
    <name type="scientific">Cordylochernes scorpioides</name>
    <dbReference type="NCBI Taxonomy" id="51811"/>
    <lineage>
        <taxon>Eukaryota</taxon>
        <taxon>Metazoa</taxon>
        <taxon>Ecdysozoa</taxon>
        <taxon>Arthropoda</taxon>
        <taxon>Chelicerata</taxon>
        <taxon>Arachnida</taxon>
        <taxon>Pseudoscorpiones</taxon>
        <taxon>Cheliferoidea</taxon>
        <taxon>Chernetidae</taxon>
        <taxon>Cordylochernes</taxon>
    </lineage>
</organism>
<dbReference type="InterPro" id="IPR046791">
    <property type="entry name" value="Polycystin_dom"/>
</dbReference>
<feature type="transmembrane region" description="Helical" evidence="14">
    <location>
        <begin position="821"/>
        <end position="840"/>
    </location>
</feature>
<sequence>MEIEAFLLVYMVDEVDLGYNRRGLALMMEKKADDKEWYIKTTLRELLLYLLFLIILCIRECFTSYLLSTIISGWTYHSESELRGSSHWGLLATYSGAGSFQDLGISKAEARGKMDLLKQNLWLSRATRAVFLDFTVYNANINLFCVVKLVFEFPATGGMIPSWSFRTVKLLRYVSASDYFVLACEAIFVVFIIYYIVEEALEITRNKWAYFKEFWNILDVVVIVTGHSFCNITVKWTYHSESELRGSSHWGLLATYSGAGSFQDLGISKAEARGKMDLLKQNLWLSRATRAVFLDFTVYNANINLFCVVKLVFEFPATGGMIPSWSFRTVKLLRYVSASDYFVLACEAIFVVFIIYYIVEEALEITRNKWAYFKEFWNILDVVVIVMSCICIAFSIYRTVMVDKLLSTLLEDPVTFADFEFLGFWQTQFNNAVALSVFFAWIKFFKYISFNKTMTQLSSTLSRCSKDVAGFGTMFFIIFFAFAQLGYLLFGSQVEDFSSFMVAVFTLLRLILGDFDFEELEAANRVLGPIYFLSYVFFVFFVLMNMFLAIINDTYAEVKAEISLQTNEFELVDYFKKSYNSLMGKLGKRNQLLDLQNALKNADTDGDQKLSYEEVRQKLREQNLTEPEIEMLFARYDVDGNRELDREETRQMLADLEGQRQQLDREIEQEQSRPGSAAVPQSRGAAAPAPAALEDLSVLARRVDRMEHSIGSIVAKIDAVLVKMEAMERARSRRRENMHKILDSISDTDGMDDRAKTRHMERLIRDELKRWDSEASINTSHLTSDDHIYRTVMVDKLLSTLLEDPVTFADFEFLGFWQTQFNNAVALSVFFAWIKFFKYISFNKTMTQLSSTLSRCSKDVAGFGTMFFIIFFAFAQLGYLLFGSQVEDFSSFMVAVFTLLRLILGDFDFEELEAANRVLGPIYFLSYVFFVFFVLMNMFLAIINDTYAEVKAEISLQTNEFELVDYFKKSYNSLMGKLGKRNQLLDLQNALKNADTDGDQKLSYEEVRQKLREQNLTEPEIEMLFARYDVDGNRELDREETRQMLADLEGQRQQLDREIEQEQSRPGSAAVPQSRGAAAPAPAALEDLSVLARRVDRMEHSIGSIVAKIDAVLVKMEAMERARSRRRENMHKILDSISDTDGMDDRAKTRHMERLIRDELKRWDSEASINTSHLTSDDQ</sequence>
<dbReference type="InterPro" id="IPR018247">
    <property type="entry name" value="EF_Hand_1_Ca_BS"/>
</dbReference>
<keyword evidence="17" id="KW-1185">Reference proteome</keyword>
<reference evidence="16 17" key="1">
    <citation type="submission" date="2022-03" db="EMBL/GenBank/DDBJ databases">
        <title>A chromosomal length assembly of Cordylochernes scorpioides.</title>
        <authorList>
            <person name="Zeh D."/>
            <person name="Zeh J."/>
        </authorList>
    </citation>
    <scope>NUCLEOTIDE SEQUENCE [LARGE SCALE GENOMIC DNA]</scope>
    <source>
        <strain evidence="16">IN4F17</strain>
        <tissue evidence="16">Whole Body</tissue>
    </source>
</reference>
<evidence type="ECO:0000256" key="3">
    <source>
        <dbReference type="ARBA" id="ARBA00007200"/>
    </source>
</evidence>
<evidence type="ECO:0000256" key="4">
    <source>
        <dbReference type="ARBA" id="ARBA00022673"/>
    </source>
</evidence>
<feature type="transmembrane region" description="Helical" evidence="14">
    <location>
        <begin position="924"/>
        <end position="943"/>
    </location>
</feature>
<feature type="transmembrane region" description="Helical" evidence="14">
    <location>
        <begin position="860"/>
        <end position="882"/>
    </location>
</feature>
<keyword evidence="6" id="KW-0106">Calcium</keyword>
<dbReference type="InterPro" id="IPR027359">
    <property type="entry name" value="Volt_channel_dom_sf"/>
</dbReference>
<name>A0ABY6LP13_9ARAC</name>
<feature type="domain" description="EF-hand" evidence="15">
    <location>
        <begin position="590"/>
        <end position="625"/>
    </location>
</feature>
<keyword evidence="9" id="KW-0325">Glycoprotein</keyword>
<evidence type="ECO:0000256" key="9">
    <source>
        <dbReference type="ARBA" id="ARBA00023180"/>
    </source>
</evidence>
<dbReference type="Pfam" id="PF20519">
    <property type="entry name" value="Polycystin_dom"/>
    <property type="match status" value="2"/>
</dbReference>
<feature type="domain" description="EF-hand" evidence="15">
    <location>
        <begin position="1018"/>
        <end position="1051"/>
    </location>
</feature>
<feature type="transmembrane region" description="Helical" evidence="14">
    <location>
        <begin position="532"/>
        <end position="551"/>
    </location>
</feature>
<keyword evidence="11" id="KW-0406">Ion transport</keyword>
<dbReference type="Gene3D" id="1.10.287.70">
    <property type="match status" value="2"/>
</dbReference>
<evidence type="ECO:0000256" key="10">
    <source>
        <dbReference type="ARBA" id="ARBA00023273"/>
    </source>
</evidence>
<dbReference type="PROSITE" id="PS00018">
    <property type="entry name" value="EF_HAND_1"/>
    <property type="match status" value="2"/>
</dbReference>
<protein>
    <submittedName>
        <fullName evidence="16">PKD2</fullName>
    </submittedName>
</protein>
<comment type="subcellular location">
    <subcellularLocation>
        <location evidence="1">Cell projection</location>
        <location evidence="1">Cilium membrane</location>
        <topology evidence="1">Multi-pass membrane protein</topology>
    </subcellularLocation>
    <subcellularLocation>
        <location evidence="2">Cytoplasmic vesicle</location>
    </subcellularLocation>
</comment>
<dbReference type="InterPro" id="IPR003915">
    <property type="entry name" value="PKD_2"/>
</dbReference>
<evidence type="ECO:0000313" key="16">
    <source>
        <dbReference type="EMBL" id="UYV82599.1"/>
    </source>
</evidence>
<dbReference type="PRINTS" id="PR01433">
    <property type="entry name" value="POLYCYSTIN2"/>
</dbReference>
<dbReference type="PANTHER" id="PTHR10877">
    <property type="entry name" value="POLYCYSTIN FAMILY MEMBER"/>
    <property type="match status" value="1"/>
</dbReference>
<evidence type="ECO:0000256" key="5">
    <source>
        <dbReference type="ARBA" id="ARBA00022692"/>
    </source>
</evidence>
<feature type="region of interest" description="Disordered" evidence="13">
    <location>
        <begin position="665"/>
        <end position="688"/>
    </location>
</feature>
<dbReference type="SUPFAM" id="SSF81324">
    <property type="entry name" value="Voltage-gated potassium channels"/>
    <property type="match status" value="1"/>
</dbReference>
<keyword evidence="11" id="KW-0813">Transport</keyword>
<keyword evidence="12" id="KW-0968">Cytoplasmic vesicle</keyword>
<accession>A0ABY6LP13</accession>
<evidence type="ECO:0000256" key="11">
    <source>
        <dbReference type="ARBA" id="ARBA00023303"/>
    </source>
</evidence>
<dbReference type="EMBL" id="CP092884">
    <property type="protein sequence ID" value="UYV82599.1"/>
    <property type="molecule type" value="Genomic_DNA"/>
</dbReference>
<dbReference type="Gene3D" id="1.20.120.350">
    <property type="entry name" value="Voltage-gated potassium channels. Chain C"/>
    <property type="match status" value="2"/>
</dbReference>
<feature type="transmembrane region" description="Helical" evidence="14">
    <location>
        <begin position="341"/>
        <end position="359"/>
    </location>
</feature>
<keyword evidence="10" id="KW-0966">Cell projection</keyword>
<evidence type="ECO:0000256" key="2">
    <source>
        <dbReference type="ARBA" id="ARBA00004541"/>
    </source>
</evidence>
<keyword evidence="7 14" id="KW-1133">Transmembrane helix</keyword>
<feature type="transmembrane region" description="Helical" evidence="14">
    <location>
        <begin position="379"/>
        <end position="397"/>
    </location>
</feature>
<evidence type="ECO:0000256" key="14">
    <source>
        <dbReference type="SAM" id="Phobius"/>
    </source>
</evidence>
<dbReference type="InterPro" id="IPR013122">
    <property type="entry name" value="PKD1_2_channel"/>
</dbReference>
<dbReference type="Pfam" id="PF13499">
    <property type="entry name" value="EF-hand_7"/>
    <property type="match status" value="2"/>
</dbReference>
<feature type="region of interest" description="Disordered" evidence="13">
    <location>
        <begin position="1057"/>
        <end position="1080"/>
    </location>
</feature>
<dbReference type="InterPro" id="IPR002048">
    <property type="entry name" value="EF_hand_dom"/>
</dbReference>
<feature type="transmembrane region" description="Helical" evidence="14">
    <location>
        <begin position="46"/>
        <end position="67"/>
    </location>
</feature>
<feature type="transmembrane region" description="Helical" evidence="14">
    <location>
        <begin position="889"/>
        <end position="904"/>
    </location>
</feature>
<feature type="transmembrane region" description="Helical" evidence="14">
    <location>
        <begin position="179"/>
        <end position="197"/>
    </location>
</feature>
<comment type="similarity">
    <text evidence="3">Belongs to the polycystin family.</text>
</comment>
<keyword evidence="4" id="KW-0107">Calcium channel</keyword>
<feature type="transmembrane region" description="Helical" evidence="14">
    <location>
        <begin position="468"/>
        <end position="490"/>
    </location>
</feature>
<dbReference type="InterPro" id="IPR011992">
    <property type="entry name" value="EF-hand-dom_pair"/>
</dbReference>
<feature type="transmembrane region" description="Helical" evidence="14">
    <location>
        <begin position="429"/>
        <end position="448"/>
    </location>
</feature>